<dbReference type="STRING" id="1215343.B488_07430"/>
<dbReference type="GO" id="GO:0009361">
    <property type="term" value="C:succinate-CoA ligase complex (ADP-forming)"/>
    <property type="evidence" value="ECO:0007669"/>
    <property type="project" value="TreeGrafter"/>
</dbReference>
<feature type="binding site" evidence="5">
    <location>
        <begin position="102"/>
        <end position="104"/>
    </location>
    <ligand>
        <name>CoA</name>
        <dbReference type="ChEBI" id="CHEBI:57287"/>
    </ligand>
</feature>
<dbReference type="InterPro" id="IPR016102">
    <property type="entry name" value="Succinyl-CoA_synth-like"/>
</dbReference>
<accession>L0EV57</accession>
<dbReference type="InterPro" id="IPR003781">
    <property type="entry name" value="CoA-bd"/>
</dbReference>
<dbReference type="PIRSF" id="PIRSF001553">
    <property type="entry name" value="SucCS_alpha"/>
    <property type="match status" value="1"/>
</dbReference>
<comment type="function">
    <text evidence="5">Succinyl-CoA synthetase functions in the citric acid cycle (TCA), coupling the hydrolysis of succinyl-CoA to the synthesis of either ATP or GTP and thus represents the only step of substrate-level phosphorylation in the TCA. The alpha subunit of the enzyme binds the substrates coenzyme A and phosphate, while succinate binding and nucleotide specificity is provided by the beta subunit.</text>
</comment>
<evidence type="ECO:0000313" key="10">
    <source>
        <dbReference type="Proteomes" id="UP000010799"/>
    </source>
</evidence>
<dbReference type="PRINTS" id="PR01798">
    <property type="entry name" value="SCOASYNTHASE"/>
</dbReference>
<dbReference type="InterPro" id="IPR005810">
    <property type="entry name" value="CoA_lig_alpha"/>
</dbReference>
<dbReference type="Gene3D" id="3.40.50.261">
    <property type="entry name" value="Succinyl-CoA synthetase domains"/>
    <property type="match status" value="1"/>
</dbReference>
<comment type="similarity">
    <text evidence="4 5 7">Belongs to the succinate/malate CoA ligase alpha subunit family.</text>
</comment>
<feature type="domain" description="CoA-binding" evidence="8">
    <location>
        <begin position="4"/>
        <end position="106"/>
    </location>
</feature>
<dbReference type="GO" id="GO:0006099">
    <property type="term" value="P:tricarboxylic acid cycle"/>
    <property type="evidence" value="ECO:0007669"/>
    <property type="project" value="UniProtKB-UniRule"/>
</dbReference>
<dbReference type="FunFam" id="3.40.50.261:FF:000006">
    <property type="entry name" value="Succinate--CoA ligase [ADP-forming] subunit alpha"/>
    <property type="match status" value="1"/>
</dbReference>
<dbReference type="Gene3D" id="3.40.50.720">
    <property type="entry name" value="NAD(P)-binding Rossmann-like Domain"/>
    <property type="match status" value="1"/>
</dbReference>
<evidence type="ECO:0000256" key="1">
    <source>
        <dbReference type="ARBA" id="ARBA00022532"/>
    </source>
</evidence>
<dbReference type="InterPro" id="IPR017440">
    <property type="entry name" value="Cit_synth/succinyl-CoA_lig_AS"/>
</dbReference>
<dbReference type="SMART" id="SM00881">
    <property type="entry name" value="CoA_binding"/>
    <property type="match status" value="1"/>
</dbReference>
<dbReference type="Pfam" id="PF02629">
    <property type="entry name" value="CoA_binding"/>
    <property type="match status" value="1"/>
</dbReference>
<dbReference type="Proteomes" id="UP000010799">
    <property type="component" value="Chromosome"/>
</dbReference>
<keyword evidence="10" id="KW-1185">Reference proteome</keyword>
<evidence type="ECO:0000256" key="2">
    <source>
        <dbReference type="ARBA" id="ARBA00022598"/>
    </source>
</evidence>
<dbReference type="GO" id="GO:0004776">
    <property type="term" value="F:succinate-CoA ligase (GDP-forming) activity"/>
    <property type="evidence" value="ECO:0007669"/>
    <property type="project" value="TreeGrafter"/>
</dbReference>
<evidence type="ECO:0000256" key="7">
    <source>
        <dbReference type="RuleBase" id="RU000677"/>
    </source>
</evidence>
<dbReference type="PROSITE" id="PS00399">
    <property type="entry name" value="SUCCINYL_COA_LIG_2"/>
    <property type="match status" value="1"/>
</dbReference>
<dbReference type="EMBL" id="CP003789">
    <property type="protein sequence ID" value="AGA64735.1"/>
    <property type="molecule type" value="Genomic_DNA"/>
</dbReference>
<dbReference type="Pfam" id="PF00549">
    <property type="entry name" value="Ligase_CoA"/>
    <property type="match status" value="1"/>
</dbReference>
<evidence type="ECO:0000256" key="4">
    <source>
        <dbReference type="ARBA" id="ARBA00060724"/>
    </source>
</evidence>
<protein>
    <recommendedName>
        <fullName evidence="5">Succinate--CoA ligase [ADP-forming] subunit alpha</fullName>
        <ecNumber evidence="5">6.2.1.5</ecNumber>
    </recommendedName>
    <alternativeName>
        <fullName evidence="5">Succinyl-CoA synthetase subunit alpha</fullName>
        <shortName evidence="5">SCS-alpha</shortName>
    </alternativeName>
</protein>
<dbReference type="PANTHER" id="PTHR11117">
    <property type="entry name" value="SUCCINYL-COA LIGASE SUBUNIT ALPHA"/>
    <property type="match status" value="1"/>
</dbReference>
<keyword evidence="1 5" id="KW-0816">Tricarboxylic acid cycle</keyword>
<feature type="binding site" evidence="5">
    <location>
        <position position="44"/>
    </location>
    <ligand>
        <name>CoA</name>
        <dbReference type="ChEBI" id="CHEBI:57287"/>
    </ligand>
</feature>
<dbReference type="NCBIfam" id="NF004230">
    <property type="entry name" value="PRK05678.1"/>
    <property type="match status" value="1"/>
</dbReference>
<evidence type="ECO:0000256" key="6">
    <source>
        <dbReference type="PIRSR" id="PIRSR001553-1"/>
    </source>
</evidence>
<dbReference type="RefSeq" id="WP_015273162.1">
    <property type="nucleotide sequence ID" value="NC_019907.1"/>
</dbReference>
<keyword evidence="3 5" id="KW-0547">Nucleotide-binding</keyword>
<comment type="catalytic activity">
    <reaction evidence="5">
        <text>succinate + ATP + CoA = succinyl-CoA + ADP + phosphate</text>
        <dbReference type="Rhea" id="RHEA:17661"/>
        <dbReference type="ChEBI" id="CHEBI:30031"/>
        <dbReference type="ChEBI" id="CHEBI:30616"/>
        <dbReference type="ChEBI" id="CHEBI:43474"/>
        <dbReference type="ChEBI" id="CHEBI:57287"/>
        <dbReference type="ChEBI" id="CHEBI:57292"/>
        <dbReference type="ChEBI" id="CHEBI:456216"/>
        <dbReference type="EC" id="6.2.1.5"/>
    </reaction>
</comment>
<organism evidence="9 10">
    <name type="scientific">Liberibacter crescens (strain BT-1)</name>
    <dbReference type="NCBI Taxonomy" id="1215343"/>
    <lineage>
        <taxon>Bacteria</taxon>
        <taxon>Pseudomonadati</taxon>
        <taxon>Pseudomonadota</taxon>
        <taxon>Alphaproteobacteria</taxon>
        <taxon>Hyphomicrobiales</taxon>
        <taxon>Rhizobiaceae</taxon>
        <taxon>Liberibacter</taxon>
    </lineage>
</organism>
<feature type="binding site" evidence="5">
    <location>
        <begin position="17"/>
        <end position="20"/>
    </location>
    <ligand>
        <name>CoA</name>
        <dbReference type="ChEBI" id="CHEBI:57287"/>
    </ligand>
</feature>
<evidence type="ECO:0000256" key="3">
    <source>
        <dbReference type="ARBA" id="ARBA00022741"/>
    </source>
</evidence>
<dbReference type="GO" id="GO:0000166">
    <property type="term" value="F:nucleotide binding"/>
    <property type="evidence" value="ECO:0007669"/>
    <property type="project" value="UniProtKB-KW"/>
</dbReference>
<dbReference type="InterPro" id="IPR036291">
    <property type="entry name" value="NAD(P)-bd_dom_sf"/>
</dbReference>
<comment type="catalytic activity">
    <reaction evidence="5">
        <text>GTP + succinate + CoA = succinyl-CoA + GDP + phosphate</text>
        <dbReference type="Rhea" id="RHEA:22120"/>
        <dbReference type="ChEBI" id="CHEBI:30031"/>
        <dbReference type="ChEBI" id="CHEBI:37565"/>
        <dbReference type="ChEBI" id="CHEBI:43474"/>
        <dbReference type="ChEBI" id="CHEBI:57287"/>
        <dbReference type="ChEBI" id="CHEBI:57292"/>
        <dbReference type="ChEBI" id="CHEBI:58189"/>
    </reaction>
</comment>
<dbReference type="HAMAP" id="MF_01988">
    <property type="entry name" value="Succ_CoA_alpha"/>
    <property type="match status" value="1"/>
</dbReference>
<dbReference type="eggNOG" id="COG0074">
    <property type="taxonomic scope" value="Bacteria"/>
</dbReference>
<dbReference type="KEGG" id="lcc:B488_07430"/>
<feature type="binding site" evidence="5">
    <location>
        <position position="165"/>
    </location>
    <ligand>
        <name>substrate</name>
        <note>ligand shared with subunit beta</note>
    </ligand>
</feature>
<dbReference type="PROSITE" id="PS01216">
    <property type="entry name" value="SUCCINYL_COA_LIG_1"/>
    <property type="match status" value="1"/>
</dbReference>
<name>L0EV57_LIBCB</name>
<feature type="active site" description="Tele-phosphohistidine intermediate" evidence="5 6">
    <location>
        <position position="257"/>
    </location>
</feature>
<dbReference type="InterPro" id="IPR005811">
    <property type="entry name" value="SUCC_ACL_C"/>
</dbReference>
<reference evidence="9 10" key="1">
    <citation type="journal article" date="2012" name="Stand. Genomic Sci.">
        <title>Complete genome sequence of Liberibacter crescens BT-1.</title>
        <authorList>
            <person name="Leonard M.T."/>
            <person name="Fagen J.R."/>
            <person name="Davis-Richardson A.G."/>
            <person name="Davis M.J."/>
            <person name="Triplett E.W."/>
        </authorList>
    </citation>
    <scope>NUCLEOTIDE SEQUENCE [LARGE SCALE GENOMIC DNA]</scope>
    <source>
        <strain evidence="9 10">BT-1</strain>
    </source>
</reference>
<dbReference type="NCBIfam" id="TIGR01019">
    <property type="entry name" value="sucCoAalpha"/>
    <property type="match status" value="1"/>
</dbReference>
<evidence type="ECO:0000256" key="5">
    <source>
        <dbReference type="HAMAP-Rule" id="MF_01988"/>
    </source>
</evidence>
<evidence type="ECO:0000259" key="8">
    <source>
        <dbReference type="SMART" id="SM00881"/>
    </source>
</evidence>
<dbReference type="EC" id="6.2.1.5" evidence="5"/>
<dbReference type="FunFam" id="3.40.50.720:FF:000277">
    <property type="entry name" value="Succinate--CoA ligase [ADP-forming] subunit alpha"/>
    <property type="match status" value="1"/>
</dbReference>
<comment type="pathway">
    <text evidence="5">Carbohydrate metabolism; tricarboxylic acid cycle; succinate from succinyl-CoA (ligase route): step 1/1.</text>
</comment>
<evidence type="ECO:0000313" key="9">
    <source>
        <dbReference type="EMBL" id="AGA64735.1"/>
    </source>
</evidence>
<dbReference type="SUPFAM" id="SSF52210">
    <property type="entry name" value="Succinyl-CoA synthetase domains"/>
    <property type="match status" value="1"/>
</dbReference>
<keyword evidence="2 5" id="KW-0436">Ligase</keyword>
<dbReference type="PATRIC" id="fig|1215343.11.peg.765"/>
<gene>
    <name evidence="5" type="primary">sucD</name>
    <name evidence="9" type="ordered locus">B488_07430</name>
</gene>
<dbReference type="PANTHER" id="PTHR11117:SF2">
    <property type="entry name" value="SUCCINATE--COA LIGASE [ADP_GDP-FORMING] SUBUNIT ALPHA, MITOCHONDRIAL"/>
    <property type="match status" value="1"/>
</dbReference>
<proteinExistence type="inferred from homology"/>
<dbReference type="GO" id="GO:0004775">
    <property type="term" value="F:succinate-CoA ligase (ADP-forming) activity"/>
    <property type="evidence" value="ECO:0007669"/>
    <property type="project" value="UniProtKB-UniRule"/>
</dbReference>
<dbReference type="HOGENOM" id="CLU_052104_0_0_5"/>
<comment type="subunit">
    <text evidence="5">Heterotetramer of two alpha and two beta subunits.</text>
</comment>
<dbReference type="SUPFAM" id="SSF51735">
    <property type="entry name" value="NAD(P)-binding Rossmann-fold domains"/>
    <property type="match status" value="1"/>
</dbReference>
<dbReference type="AlphaFoldDB" id="L0EV57"/>
<sequence length="301" mass="31020">MSILVNKNTKVLVQGLTGKSGTFHTEQAIAYYGANMVGGVHPSKGGSLWHGKNGESLPIFSSVAEGKERTGANASVIYVPPAGAAAAIIEAIDAEIPLIVCITEGIPVLDMVSVKAHLIKSKSRLIGPNCPGLLTPEECKIGIMPGSVFRKGSVGILSRSGTLTYEAVFQTSNEGLGQSTAVGIGGDPVKGTEFIEILEMFLADDDTHSIVMIGEIGGGAEEDAALFLKDEARRGRKKPVVGFIAGRTAPSGRTMGHAGAVVSGGKGGAEDKIAALQEAGVRISPSPAKIGRTLAHLLKDL</sequence>
<dbReference type="UniPathway" id="UPA00223">
    <property type="reaction ID" value="UER00999"/>
</dbReference>
<dbReference type="InterPro" id="IPR033847">
    <property type="entry name" value="Citrt_syn/SCS-alpha_CS"/>
</dbReference>